<name>A0A5N0TAX5_9MICO</name>
<dbReference type="RefSeq" id="WP_150893809.1">
    <property type="nucleotide sequence ID" value="NZ_VYUY01000015.1"/>
</dbReference>
<accession>A0A5N0TAX5</accession>
<dbReference type="Proteomes" id="UP000326838">
    <property type="component" value="Unassembled WGS sequence"/>
</dbReference>
<dbReference type="AlphaFoldDB" id="A0A5N0TAX5"/>
<feature type="compositionally biased region" description="Pro residues" evidence="1">
    <location>
        <begin position="227"/>
        <end position="265"/>
    </location>
</feature>
<keyword evidence="3" id="KW-1185">Reference proteome</keyword>
<evidence type="ECO:0000313" key="2">
    <source>
        <dbReference type="EMBL" id="KAA9132165.1"/>
    </source>
</evidence>
<sequence>MSEWENRLRNLAHGGESWDLPAQEELDAALESLRPVLRRAATDHGLTGESGIAASESLSEAAKEAARLKNYLVQVKTYVARANELRRDAATRLQELGSGGLTPEQEALVRGAATGATIPLGPISIIAGEGAVQAANWFFGNRRESQAQKAVEEISDRLDGLTAPEPLEPPPPVGPGGTAYDGPEYQPVPVPPPGNRSFENYPNFNVNPMDQGSPGSGGSGAVIVPVPGQPPVLVPQPPGTTTPTPPVFPTPSTPTTPTIPAPPDLTPDGPISGGVPGPGTQVPSPGGLGGGTGGLTSGLIAGAGGAAALGGLGRAAVAGGLGRLGGLGGLGGLAGAGGAGGLGGSGGAGGLGRAGGMAGGLTANAGGAGAGAGTGGGMLGARGGGATGAAGADGGAGRGGSAMMGGGGAPAGAGGRSEKQGRGLGGPIAPKIEDDEDFGPRSENAGAGGRD</sequence>
<feature type="compositionally biased region" description="Gly residues" evidence="1">
    <location>
        <begin position="389"/>
        <end position="415"/>
    </location>
</feature>
<gene>
    <name evidence="2" type="ORF">F6B40_10620</name>
</gene>
<protein>
    <submittedName>
        <fullName evidence="2">Uncharacterized protein</fullName>
    </submittedName>
</protein>
<proteinExistence type="predicted"/>
<feature type="region of interest" description="Disordered" evidence="1">
    <location>
        <begin position="389"/>
        <end position="451"/>
    </location>
</feature>
<reference evidence="3" key="1">
    <citation type="submission" date="2019-09" db="EMBL/GenBank/DDBJ databases">
        <title>Mumia zhuanghuii sp. nov. isolated from the intestinal contents of plateau pika (Ochotona curzoniae) in the Qinghai-Tibet plateau of China.</title>
        <authorList>
            <person name="Tian Z."/>
        </authorList>
    </citation>
    <scope>NUCLEOTIDE SEQUENCE [LARGE SCALE GENOMIC DNA]</scope>
    <source>
        <strain evidence="3">L-033</strain>
    </source>
</reference>
<feature type="region of interest" description="Disordered" evidence="1">
    <location>
        <begin position="160"/>
        <end position="291"/>
    </location>
</feature>
<evidence type="ECO:0000256" key="1">
    <source>
        <dbReference type="SAM" id="MobiDB-lite"/>
    </source>
</evidence>
<organism evidence="2 3">
    <name type="scientific">Microbacterium caowuchunii</name>
    <dbReference type="NCBI Taxonomy" id="2614638"/>
    <lineage>
        <taxon>Bacteria</taxon>
        <taxon>Bacillati</taxon>
        <taxon>Actinomycetota</taxon>
        <taxon>Actinomycetes</taxon>
        <taxon>Micrococcales</taxon>
        <taxon>Microbacteriaceae</taxon>
        <taxon>Microbacterium</taxon>
    </lineage>
</organism>
<evidence type="ECO:0000313" key="3">
    <source>
        <dbReference type="Proteomes" id="UP000326838"/>
    </source>
</evidence>
<comment type="caution">
    <text evidence="2">The sequence shown here is derived from an EMBL/GenBank/DDBJ whole genome shotgun (WGS) entry which is preliminary data.</text>
</comment>
<dbReference type="EMBL" id="VYUY01000015">
    <property type="protein sequence ID" value="KAA9132165.1"/>
    <property type="molecule type" value="Genomic_DNA"/>
</dbReference>
<feature type="compositionally biased region" description="Polar residues" evidence="1">
    <location>
        <begin position="197"/>
        <end position="210"/>
    </location>
</feature>